<dbReference type="Gene3D" id="2.40.30.110">
    <property type="entry name" value="Aminomethyltransferase beta-barrel domains"/>
    <property type="match status" value="1"/>
</dbReference>
<dbReference type="SUPFAM" id="SSF103025">
    <property type="entry name" value="Folate-binding domain"/>
    <property type="match status" value="1"/>
</dbReference>
<dbReference type="PANTHER" id="PTHR43757:SF2">
    <property type="entry name" value="AMINOMETHYLTRANSFERASE, MITOCHONDRIAL"/>
    <property type="match status" value="1"/>
</dbReference>
<dbReference type="FunFam" id="2.40.30.110:FF:000002">
    <property type="entry name" value="Aminomethyltransferase"/>
    <property type="match status" value="1"/>
</dbReference>
<dbReference type="InterPro" id="IPR029043">
    <property type="entry name" value="GcvT/YgfZ_C"/>
</dbReference>
<comment type="function">
    <text evidence="12">The glycine cleavage system catalyzes the degradation of glycine.</text>
</comment>
<evidence type="ECO:0000256" key="6">
    <source>
        <dbReference type="ARBA" id="ARBA00022679"/>
    </source>
</evidence>
<evidence type="ECO:0000256" key="11">
    <source>
        <dbReference type="PIRSR" id="PIRSR006487-1"/>
    </source>
</evidence>
<feature type="binding site" evidence="11">
    <location>
        <position position="243"/>
    </location>
    <ligand>
        <name>substrate</name>
    </ligand>
</feature>
<dbReference type="GO" id="GO:0005739">
    <property type="term" value="C:mitochondrion"/>
    <property type="evidence" value="ECO:0007669"/>
    <property type="project" value="UniProtKB-SubCell"/>
</dbReference>
<evidence type="ECO:0000256" key="4">
    <source>
        <dbReference type="ARBA" id="ARBA00012616"/>
    </source>
</evidence>
<comment type="subunit">
    <text evidence="3 12">The glycine cleavage system is composed of four proteins: P, T, L and H.</text>
</comment>
<organism evidence="15 16">
    <name type="scientific">Lipomyces tetrasporus</name>
    <dbReference type="NCBI Taxonomy" id="54092"/>
    <lineage>
        <taxon>Eukaryota</taxon>
        <taxon>Fungi</taxon>
        <taxon>Dikarya</taxon>
        <taxon>Ascomycota</taxon>
        <taxon>Saccharomycotina</taxon>
        <taxon>Lipomycetes</taxon>
        <taxon>Lipomycetales</taxon>
        <taxon>Lipomycetaceae</taxon>
        <taxon>Lipomyces</taxon>
    </lineage>
</organism>
<protein>
    <recommendedName>
        <fullName evidence="4 12">Aminomethyltransferase</fullName>
        <ecNumber evidence="4 12">2.1.2.10</ecNumber>
    </recommendedName>
    <alternativeName>
        <fullName evidence="9 12">Glycine cleavage system T protein</fullName>
    </alternativeName>
</protein>
<evidence type="ECO:0000256" key="12">
    <source>
        <dbReference type="RuleBase" id="RU003981"/>
    </source>
</evidence>
<evidence type="ECO:0000259" key="13">
    <source>
        <dbReference type="Pfam" id="PF01571"/>
    </source>
</evidence>
<dbReference type="Proteomes" id="UP001217417">
    <property type="component" value="Unassembled WGS sequence"/>
</dbReference>
<comment type="caution">
    <text evidence="15">The sequence shown here is derived from an EMBL/GenBank/DDBJ whole genome shotgun (WGS) entry which is preliminary data.</text>
</comment>
<sequence>MALLSRSSGGIARSNCIRKLARFSPTPAVTDLVRTFVYDATSTPLLKTPLYDLHLAHGASMHPFAGFSMPITYETQSIVESNKWVRTQAGLFDVSHMVQHTFTGKDVTAFLERITPTDVRELAPYTGVYSMFLNSQGGIVDDIIITKHAEDKYYIVTNAACRAGDLAFLEEQKKIHGLIDIQHDILEEWGLLALQGPRAAEALQRLTDFDLTQLKFGNVGLMPVKDSKYWVSRSGYTGEDGFEISVPKEETLGFAERLLGESNSVVKLAGLGVRDALRLEAGLCLYGHDLDETTTPIQASLSWVVGKRRRVDGGFNGYEVISDELKNGTTRRRVGFVSDGPPAREGSKIYDETGMKLIGAVTSGLPSPSVGRNIAMGYVERVFMKRDTNVLFDIRSRKRPGTVAKMPFVPTKYYR</sequence>
<evidence type="ECO:0000256" key="10">
    <source>
        <dbReference type="ARBA" id="ARBA00047665"/>
    </source>
</evidence>
<gene>
    <name evidence="15" type="ORF">POJ06DRAFT_255358</name>
</gene>
<dbReference type="GO" id="GO:0008483">
    <property type="term" value="F:transaminase activity"/>
    <property type="evidence" value="ECO:0007669"/>
    <property type="project" value="UniProtKB-KW"/>
</dbReference>
<keyword evidence="5 12" id="KW-0032">Aminotransferase</keyword>
<keyword evidence="16" id="KW-1185">Reference proteome</keyword>
<dbReference type="GO" id="GO:0004047">
    <property type="term" value="F:aminomethyltransferase activity"/>
    <property type="evidence" value="ECO:0007669"/>
    <property type="project" value="UniProtKB-EC"/>
</dbReference>
<dbReference type="NCBIfam" id="TIGR00528">
    <property type="entry name" value="gcvT"/>
    <property type="match status" value="1"/>
</dbReference>
<keyword evidence="7 12" id="KW-0809">Transit peptide</keyword>
<evidence type="ECO:0000256" key="7">
    <source>
        <dbReference type="ARBA" id="ARBA00022946"/>
    </source>
</evidence>
<feature type="domain" description="GCVT N-terminal" evidence="13">
    <location>
        <begin position="50"/>
        <end position="307"/>
    </location>
</feature>
<reference evidence="15" key="1">
    <citation type="submission" date="2023-03" db="EMBL/GenBank/DDBJ databases">
        <title>Near-Complete genome sequence of Lipomyces tetrasporous NRRL Y-64009, an oleaginous yeast capable of growing on lignocellulosic hydrolysates.</title>
        <authorList>
            <consortium name="Lawrence Berkeley National Laboratory"/>
            <person name="Jagtap S.S."/>
            <person name="Liu J.-J."/>
            <person name="Walukiewicz H.E."/>
            <person name="Pangilinan J."/>
            <person name="Lipzen A."/>
            <person name="Ahrendt S."/>
            <person name="Koriabine M."/>
            <person name="Cobaugh K."/>
            <person name="Salamov A."/>
            <person name="Yoshinaga Y."/>
            <person name="Ng V."/>
            <person name="Daum C."/>
            <person name="Grigoriev I.V."/>
            <person name="Slininger P.J."/>
            <person name="Dien B.S."/>
            <person name="Jin Y.-S."/>
            <person name="Rao C.V."/>
        </authorList>
    </citation>
    <scope>NUCLEOTIDE SEQUENCE</scope>
    <source>
        <strain evidence="15">NRRL Y-64009</strain>
    </source>
</reference>
<dbReference type="InterPro" id="IPR027266">
    <property type="entry name" value="TrmE/GcvT-like"/>
</dbReference>
<dbReference type="RefSeq" id="XP_056043536.1">
    <property type="nucleotide sequence ID" value="XM_056187888.1"/>
</dbReference>
<dbReference type="AlphaFoldDB" id="A0AAD7QSE0"/>
<dbReference type="InterPro" id="IPR028896">
    <property type="entry name" value="GcvT/YgfZ/DmdA"/>
</dbReference>
<evidence type="ECO:0000256" key="8">
    <source>
        <dbReference type="ARBA" id="ARBA00023128"/>
    </source>
</evidence>
<dbReference type="PANTHER" id="PTHR43757">
    <property type="entry name" value="AMINOMETHYLTRANSFERASE"/>
    <property type="match status" value="1"/>
</dbReference>
<evidence type="ECO:0000256" key="2">
    <source>
        <dbReference type="ARBA" id="ARBA00008609"/>
    </source>
</evidence>
<dbReference type="NCBIfam" id="NF001567">
    <property type="entry name" value="PRK00389.1"/>
    <property type="match status" value="1"/>
</dbReference>
<evidence type="ECO:0000256" key="3">
    <source>
        <dbReference type="ARBA" id="ARBA00011690"/>
    </source>
</evidence>
<dbReference type="EMBL" id="JARPMG010000006">
    <property type="protein sequence ID" value="KAJ8100086.1"/>
    <property type="molecule type" value="Genomic_DNA"/>
</dbReference>
<dbReference type="FunFam" id="3.30.70.1400:FF:000001">
    <property type="entry name" value="Aminomethyltransferase"/>
    <property type="match status" value="1"/>
</dbReference>
<evidence type="ECO:0000313" key="16">
    <source>
        <dbReference type="Proteomes" id="UP001217417"/>
    </source>
</evidence>
<dbReference type="Gene3D" id="4.10.1250.10">
    <property type="entry name" value="Aminomethyltransferase fragment"/>
    <property type="match status" value="1"/>
</dbReference>
<evidence type="ECO:0000256" key="5">
    <source>
        <dbReference type="ARBA" id="ARBA00022576"/>
    </source>
</evidence>
<dbReference type="Gene3D" id="3.30.1360.120">
    <property type="entry name" value="Probable tRNA modification gtpase trme, domain 1"/>
    <property type="match status" value="1"/>
</dbReference>
<evidence type="ECO:0000313" key="15">
    <source>
        <dbReference type="EMBL" id="KAJ8100086.1"/>
    </source>
</evidence>
<dbReference type="EC" id="2.1.2.10" evidence="4 12"/>
<dbReference type="InterPro" id="IPR006222">
    <property type="entry name" value="GCVT_N"/>
</dbReference>
<dbReference type="FunFam" id="4.10.1250.10:FF:000002">
    <property type="entry name" value="Aminomethyltransferase"/>
    <property type="match status" value="1"/>
</dbReference>
<name>A0AAD7QSE0_9ASCO</name>
<dbReference type="InterPro" id="IPR006223">
    <property type="entry name" value="GcvT"/>
</dbReference>
<evidence type="ECO:0000256" key="1">
    <source>
        <dbReference type="ARBA" id="ARBA00004173"/>
    </source>
</evidence>
<dbReference type="GO" id="GO:0006546">
    <property type="term" value="P:glycine catabolic process"/>
    <property type="evidence" value="ECO:0007669"/>
    <property type="project" value="InterPro"/>
</dbReference>
<keyword evidence="8 12" id="KW-0496">Mitochondrion</keyword>
<accession>A0AAD7QSE0</accession>
<dbReference type="PIRSF" id="PIRSF006487">
    <property type="entry name" value="GcvT"/>
    <property type="match status" value="1"/>
</dbReference>
<comment type="similarity">
    <text evidence="2 12">Belongs to the GcvT family.</text>
</comment>
<comment type="subcellular location">
    <subcellularLocation>
        <location evidence="1 12">Mitochondrion</location>
    </subcellularLocation>
</comment>
<dbReference type="GeneID" id="80883054"/>
<feature type="domain" description="Aminomethyltransferase C-terminal" evidence="14">
    <location>
        <begin position="331"/>
        <end position="409"/>
    </location>
</feature>
<dbReference type="InterPro" id="IPR013977">
    <property type="entry name" value="GcvT_C"/>
</dbReference>
<evidence type="ECO:0000256" key="9">
    <source>
        <dbReference type="ARBA" id="ARBA00031395"/>
    </source>
</evidence>
<dbReference type="GO" id="GO:0005960">
    <property type="term" value="C:glycine cleavage complex"/>
    <property type="evidence" value="ECO:0007669"/>
    <property type="project" value="InterPro"/>
</dbReference>
<comment type="catalytic activity">
    <reaction evidence="10 12">
        <text>N(6)-[(R)-S(8)-aminomethyldihydrolipoyl]-L-lysyl-[protein] + (6S)-5,6,7,8-tetrahydrofolate = N(6)-[(R)-dihydrolipoyl]-L-lysyl-[protein] + (6R)-5,10-methylene-5,6,7,8-tetrahydrofolate + NH4(+)</text>
        <dbReference type="Rhea" id="RHEA:16945"/>
        <dbReference type="Rhea" id="RHEA-COMP:10475"/>
        <dbReference type="Rhea" id="RHEA-COMP:10492"/>
        <dbReference type="ChEBI" id="CHEBI:15636"/>
        <dbReference type="ChEBI" id="CHEBI:28938"/>
        <dbReference type="ChEBI" id="CHEBI:57453"/>
        <dbReference type="ChEBI" id="CHEBI:83100"/>
        <dbReference type="ChEBI" id="CHEBI:83143"/>
        <dbReference type="EC" id="2.1.2.10"/>
    </reaction>
</comment>
<dbReference type="SUPFAM" id="SSF101790">
    <property type="entry name" value="Aminomethyltransferase beta-barrel domain"/>
    <property type="match status" value="1"/>
</dbReference>
<keyword evidence="6 12" id="KW-0808">Transferase</keyword>
<dbReference type="Pfam" id="PF01571">
    <property type="entry name" value="GCV_T"/>
    <property type="match status" value="1"/>
</dbReference>
<proteinExistence type="inferred from homology"/>
<evidence type="ECO:0000259" key="14">
    <source>
        <dbReference type="Pfam" id="PF08669"/>
    </source>
</evidence>
<dbReference type="Pfam" id="PF08669">
    <property type="entry name" value="GCV_T_C"/>
    <property type="match status" value="1"/>
</dbReference>
<dbReference type="Gene3D" id="3.30.70.1400">
    <property type="entry name" value="Aminomethyltransferase beta-barrel domains"/>
    <property type="match status" value="1"/>
</dbReference>